<dbReference type="InterPro" id="IPR011990">
    <property type="entry name" value="TPR-like_helical_dom_sf"/>
</dbReference>
<reference evidence="1 2" key="1">
    <citation type="submission" date="2023-01" db="EMBL/GenBank/DDBJ databases">
        <title>Analysis of 21 Apiospora genomes using comparative genomics revels a genus with tremendous synthesis potential of carbohydrate active enzymes and secondary metabolites.</title>
        <authorList>
            <person name="Sorensen T."/>
        </authorList>
    </citation>
    <scope>NUCLEOTIDE SEQUENCE [LARGE SCALE GENOMIC DNA]</scope>
    <source>
        <strain evidence="1 2">CBS 114990</strain>
    </source>
</reference>
<keyword evidence="2" id="KW-1185">Reference proteome</keyword>
<proteinExistence type="predicted"/>
<dbReference type="GeneID" id="92039978"/>
<accession>A0ABR1WWX3</accession>
<evidence type="ECO:0000313" key="2">
    <source>
        <dbReference type="Proteomes" id="UP001433268"/>
    </source>
</evidence>
<dbReference type="InterPro" id="IPR010323">
    <property type="entry name" value="DUF924"/>
</dbReference>
<dbReference type="Pfam" id="PF06041">
    <property type="entry name" value="DUF924"/>
    <property type="match status" value="1"/>
</dbReference>
<dbReference type="Proteomes" id="UP001433268">
    <property type="component" value="Unassembled WGS sequence"/>
</dbReference>
<evidence type="ECO:0000313" key="1">
    <source>
        <dbReference type="EMBL" id="KAK8087642.1"/>
    </source>
</evidence>
<gene>
    <name evidence="1" type="ORF">PG997_002603</name>
</gene>
<protein>
    <recommendedName>
        <fullName evidence="3">DUF924-domain-containing protein</fullName>
    </recommendedName>
</protein>
<organism evidence="1 2">
    <name type="scientific">Apiospora hydei</name>
    <dbReference type="NCBI Taxonomy" id="1337664"/>
    <lineage>
        <taxon>Eukaryota</taxon>
        <taxon>Fungi</taxon>
        <taxon>Dikarya</taxon>
        <taxon>Ascomycota</taxon>
        <taxon>Pezizomycotina</taxon>
        <taxon>Sordariomycetes</taxon>
        <taxon>Xylariomycetidae</taxon>
        <taxon>Amphisphaeriales</taxon>
        <taxon>Apiosporaceae</taxon>
        <taxon>Apiospora</taxon>
    </lineage>
</organism>
<dbReference type="RefSeq" id="XP_066670536.1">
    <property type="nucleotide sequence ID" value="XM_066806918.1"/>
</dbReference>
<sequence>MSSVNTNPDVKRIMSFWFDRNPIEWIIAPEGLDSQIKTDFGDLVLKARRNELDDWNTESPESSVALVVLLDQFCRNIFRGTPDAFSGDAKAHEVATKAIARGFHKQVTVIQTSAFYMSLLSSESLIFIVAARCLWDELKTRCETKQEHDWVDMGIKGTDRHMEQLDQFGRYPTRNKLLGRENTEAEEKFLKEYNPTL</sequence>
<dbReference type="Gene3D" id="1.20.58.320">
    <property type="entry name" value="TPR-like"/>
    <property type="match status" value="1"/>
</dbReference>
<dbReference type="Gene3D" id="1.25.40.10">
    <property type="entry name" value="Tetratricopeptide repeat domain"/>
    <property type="match status" value="1"/>
</dbReference>
<dbReference type="SUPFAM" id="SSF48452">
    <property type="entry name" value="TPR-like"/>
    <property type="match status" value="1"/>
</dbReference>
<name>A0ABR1WWX3_9PEZI</name>
<evidence type="ECO:0008006" key="3">
    <source>
        <dbReference type="Google" id="ProtNLM"/>
    </source>
</evidence>
<dbReference type="EMBL" id="JAQQWN010000004">
    <property type="protein sequence ID" value="KAK8087642.1"/>
    <property type="molecule type" value="Genomic_DNA"/>
</dbReference>
<comment type="caution">
    <text evidence="1">The sequence shown here is derived from an EMBL/GenBank/DDBJ whole genome shotgun (WGS) entry which is preliminary data.</text>
</comment>